<reference evidence="2 3" key="1">
    <citation type="submission" date="2017-05" db="EMBL/GenBank/DDBJ databases">
        <title>Draft genome sequence of Elsinoe australis.</title>
        <authorList>
            <person name="Cheng Q."/>
        </authorList>
    </citation>
    <scope>NUCLEOTIDE SEQUENCE [LARGE SCALE GENOMIC DNA]</scope>
    <source>
        <strain evidence="2 3">NL1</strain>
    </source>
</reference>
<proteinExistence type="predicted"/>
<feature type="region of interest" description="Disordered" evidence="1">
    <location>
        <begin position="25"/>
        <end position="63"/>
    </location>
</feature>
<dbReference type="OrthoDB" id="4588567at2759"/>
<dbReference type="AlphaFoldDB" id="A0A2P8A4C8"/>
<comment type="caution">
    <text evidence="2">The sequence shown here is derived from an EMBL/GenBank/DDBJ whole genome shotgun (WGS) entry which is preliminary data.</text>
</comment>
<name>A0A2P8A4C8_9PEZI</name>
<evidence type="ECO:0000313" key="2">
    <source>
        <dbReference type="EMBL" id="PSK55313.1"/>
    </source>
</evidence>
<evidence type="ECO:0000313" key="3">
    <source>
        <dbReference type="Proteomes" id="UP000243723"/>
    </source>
</evidence>
<accession>A0A2P8A4C8</accession>
<keyword evidence="3" id="KW-1185">Reference proteome</keyword>
<protein>
    <submittedName>
        <fullName evidence="2">Uncharacterized protein</fullName>
    </submittedName>
</protein>
<dbReference type="Proteomes" id="UP000243723">
    <property type="component" value="Unassembled WGS sequence"/>
</dbReference>
<organism evidence="2 3">
    <name type="scientific">Elsinoe australis</name>
    <dbReference type="NCBI Taxonomy" id="40998"/>
    <lineage>
        <taxon>Eukaryota</taxon>
        <taxon>Fungi</taxon>
        <taxon>Dikarya</taxon>
        <taxon>Ascomycota</taxon>
        <taxon>Pezizomycotina</taxon>
        <taxon>Dothideomycetes</taxon>
        <taxon>Dothideomycetidae</taxon>
        <taxon>Myriangiales</taxon>
        <taxon>Elsinoaceae</taxon>
        <taxon>Elsinoe</taxon>
    </lineage>
</organism>
<sequence>MSATFSPVSPSNSFRKVKAILSPLGSPSPSYSNMSDAQSYMSGPSSPASSPSRSNQNNRFSTASNFSNLSFQLRNMRNMIKRKPSTVELELEEERRLCDDGLLDIIEPRPSTVSHVNGIDEVLFGRL</sequence>
<gene>
    <name evidence="2" type="ORF">B9Z65_2702</name>
</gene>
<feature type="compositionally biased region" description="Low complexity" evidence="1">
    <location>
        <begin position="39"/>
        <end position="54"/>
    </location>
</feature>
<evidence type="ECO:0000256" key="1">
    <source>
        <dbReference type="SAM" id="MobiDB-lite"/>
    </source>
</evidence>
<dbReference type="EMBL" id="NHZQ01000067">
    <property type="protein sequence ID" value="PSK55313.1"/>
    <property type="molecule type" value="Genomic_DNA"/>
</dbReference>